<dbReference type="EMBL" id="UGET01000005">
    <property type="protein sequence ID" value="STN25177.1"/>
    <property type="molecule type" value="Genomic_DNA"/>
</dbReference>
<sequence>MPAFEWVHVQLHQQKGMISLSPPTICNSATENYLNCVNSESGRVRVEAKRGERRIRASAAALSAETRRDGRASATRGSRQQLRGSPPTGPRRILSAAVCNRRSARRLLVRVCARRVCNRREGIDPAIQPVDSPSITHPVPSFTHPTPSITHRKPSITHRGVL</sequence>
<reference evidence="2 3" key="1">
    <citation type="submission" date="2018-06" db="EMBL/GenBank/DDBJ databases">
        <authorList>
            <consortium name="Pathogen Informatics"/>
            <person name="Doyle S."/>
        </authorList>
    </citation>
    <scope>NUCLEOTIDE SEQUENCE [LARGE SCALE GENOMIC DNA]</scope>
    <source>
        <strain evidence="2 3">NCTC13148</strain>
    </source>
</reference>
<feature type="region of interest" description="Disordered" evidence="1">
    <location>
        <begin position="128"/>
        <end position="162"/>
    </location>
</feature>
<evidence type="ECO:0000313" key="3">
    <source>
        <dbReference type="Proteomes" id="UP000254255"/>
    </source>
</evidence>
<feature type="compositionally biased region" description="Basic residues" evidence="1">
    <location>
        <begin position="150"/>
        <end position="162"/>
    </location>
</feature>
<dbReference type="AlphaFoldDB" id="A0A377F570"/>
<feature type="region of interest" description="Disordered" evidence="1">
    <location>
        <begin position="60"/>
        <end position="92"/>
    </location>
</feature>
<protein>
    <submittedName>
        <fullName evidence="2">Putative transposase</fullName>
    </submittedName>
</protein>
<dbReference type="Proteomes" id="UP000254255">
    <property type="component" value="Unassembled WGS sequence"/>
</dbReference>
<evidence type="ECO:0000256" key="1">
    <source>
        <dbReference type="SAM" id="MobiDB-lite"/>
    </source>
</evidence>
<accession>A0A377F570</accession>
<organism evidence="2 3">
    <name type="scientific">Escherichia coli</name>
    <dbReference type="NCBI Taxonomy" id="562"/>
    <lineage>
        <taxon>Bacteria</taxon>
        <taxon>Pseudomonadati</taxon>
        <taxon>Pseudomonadota</taxon>
        <taxon>Gammaproteobacteria</taxon>
        <taxon>Enterobacterales</taxon>
        <taxon>Enterobacteriaceae</taxon>
        <taxon>Escherichia</taxon>
    </lineage>
</organism>
<evidence type="ECO:0000313" key="2">
    <source>
        <dbReference type="EMBL" id="STN25177.1"/>
    </source>
</evidence>
<gene>
    <name evidence="2" type="primary">tnpA_6</name>
    <name evidence="2" type="ORF">NCTC13148_05575</name>
</gene>
<proteinExistence type="predicted"/>
<name>A0A377F570_ECOLX</name>